<dbReference type="GO" id="GO:0008270">
    <property type="term" value="F:zinc ion binding"/>
    <property type="evidence" value="ECO:0007669"/>
    <property type="project" value="UniProtKB-KW"/>
</dbReference>
<keyword evidence="3" id="KW-0862">Zinc</keyword>
<evidence type="ECO:0000256" key="7">
    <source>
        <dbReference type="ARBA" id="ARBA00023170"/>
    </source>
</evidence>
<evidence type="ECO:0000256" key="5">
    <source>
        <dbReference type="ARBA" id="ARBA00023125"/>
    </source>
</evidence>
<evidence type="ECO:0000259" key="9">
    <source>
        <dbReference type="PROSITE" id="PS51030"/>
    </source>
</evidence>
<dbReference type="Gene3D" id="1.10.565.10">
    <property type="entry name" value="Retinoid X Receptor"/>
    <property type="match status" value="1"/>
</dbReference>
<dbReference type="Pfam" id="PF00104">
    <property type="entry name" value="Hormone_recep"/>
    <property type="match status" value="1"/>
</dbReference>
<dbReference type="SUPFAM" id="SSF48508">
    <property type="entry name" value="Nuclear receptor ligand-binding domain"/>
    <property type="match status" value="1"/>
</dbReference>
<evidence type="ECO:0000256" key="1">
    <source>
        <dbReference type="ARBA" id="ARBA00022723"/>
    </source>
</evidence>
<dbReference type="PROSITE" id="PS51030">
    <property type="entry name" value="NUCLEAR_REC_DBD_2"/>
    <property type="match status" value="1"/>
</dbReference>
<comment type="caution">
    <text evidence="10">The sequence shown here is derived from an EMBL/GenBank/DDBJ whole genome shotgun (WGS) entry which is preliminary data.</text>
</comment>
<keyword evidence="11" id="KW-1185">Reference proteome</keyword>
<dbReference type="GO" id="GO:0005634">
    <property type="term" value="C:nucleus"/>
    <property type="evidence" value="ECO:0007669"/>
    <property type="project" value="TreeGrafter"/>
</dbReference>
<keyword evidence="5" id="KW-0238">DNA-binding</keyword>
<sequence length="383" mass="43411">SIEHKDTLEMAGKEHRQCLICNVKIDECRLGIDSCRACAVFYRRIQSADYREPAECARGDGKCLEKGIVTSCRKCRFDRFSEVLEKAQKKNVEVMIIETVRDSESVQTASEPIKSRGSEEEIKDTSFIDHNTFMLMLHAPSSSSTPLLDKIRWSYSLMCQTLKSGETGTKSASFPLSQGDHDGSKIRFVPATYSMIIPNGRIFLSALHDLANMTFPDFAKLDSVKKGLCISECIAPVTLMDATYRARYHFPDDHNTHFASYTTIINEELFQSSLDACPFVTNKQGAIDALIENMKRTKSMSREVYQRVKPDNIEFTALLGLAFWNNDVGYINEELSAVVDKNRAEILKEMHEVYKVRGKTDYATRLGELFCLLETMKESPFCQ</sequence>
<evidence type="ECO:0000313" key="11">
    <source>
        <dbReference type="Proteomes" id="UP001432027"/>
    </source>
</evidence>
<dbReference type="GO" id="GO:0003700">
    <property type="term" value="F:DNA-binding transcription factor activity"/>
    <property type="evidence" value="ECO:0007669"/>
    <property type="project" value="InterPro"/>
</dbReference>
<gene>
    <name evidence="10" type="ORF">PENTCL1PPCAC_7717</name>
</gene>
<dbReference type="InterPro" id="IPR000536">
    <property type="entry name" value="Nucl_hrmn_rcpt_lig-bd"/>
</dbReference>
<dbReference type="AlphaFoldDB" id="A0AAV5SQ95"/>
<dbReference type="EMBL" id="BTSX01000002">
    <property type="protein sequence ID" value="GMS85542.1"/>
    <property type="molecule type" value="Genomic_DNA"/>
</dbReference>
<dbReference type="SMART" id="SM00399">
    <property type="entry name" value="ZnF_C4"/>
    <property type="match status" value="1"/>
</dbReference>
<dbReference type="InterPro" id="IPR035500">
    <property type="entry name" value="NHR-like_dom_sf"/>
</dbReference>
<dbReference type="Gene3D" id="3.30.50.10">
    <property type="entry name" value="Erythroid Transcription Factor GATA-1, subunit A"/>
    <property type="match status" value="1"/>
</dbReference>
<dbReference type="SMART" id="SM00430">
    <property type="entry name" value="HOLI"/>
    <property type="match status" value="1"/>
</dbReference>
<name>A0AAV5SQ95_9BILA</name>
<reference evidence="10" key="1">
    <citation type="submission" date="2023-10" db="EMBL/GenBank/DDBJ databases">
        <title>Genome assembly of Pristionchus species.</title>
        <authorList>
            <person name="Yoshida K."/>
            <person name="Sommer R.J."/>
        </authorList>
    </citation>
    <scope>NUCLEOTIDE SEQUENCE</scope>
    <source>
        <strain evidence="10">RS0144</strain>
    </source>
</reference>
<evidence type="ECO:0000256" key="2">
    <source>
        <dbReference type="ARBA" id="ARBA00022771"/>
    </source>
</evidence>
<feature type="domain" description="Nuclear receptor" evidence="9">
    <location>
        <begin position="15"/>
        <end position="94"/>
    </location>
</feature>
<dbReference type="PANTHER" id="PTHR46011">
    <property type="entry name" value="NUCLEAR HORMONE RECEPTOR FAMILY MEMBER NHR-86-RELATED"/>
    <property type="match status" value="1"/>
</dbReference>
<keyword evidence="8" id="KW-0539">Nucleus</keyword>
<dbReference type="GO" id="GO:0043565">
    <property type="term" value="F:sequence-specific DNA binding"/>
    <property type="evidence" value="ECO:0007669"/>
    <property type="project" value="InterPro"/>
</dbReference>
<keyword evidence="6" id="KW-0804">Transcription</keyword>
<evidence type="ECO:0000256" key="8">
    <source>
        <dbReference type="ARBA" id="ARBA00023242"/>
    </source>
</evidence>
<proteinExistence type="predicted"/>
<dbReference type="SUPFAM" id="SSF57716">
    <property type="entry name" value="Glucocorticoid receptor-like (DNA-binding domain)"/>
    <property type="match status" value="1"/>
</dbReference>
<evidence type="ECO:0000313" key="10">
    <source>
        <dbReference type="EMBL" id="GMS85542.1"/>
    </source>
</evidence>
<keyword evidence="2" id="KW-0863">Zinc-finger</keyword>
<keyword evidence="4" id="KW-0805">Transcription regulation</keyword>
<dbReference type="InterPro" id="IPR001628">
    <property type="entry name" value="Znf_hrmn_rcpt"/>
</dbReference>
<protein>
    <recommendedName>
        <fullName evidence="9">Nuclear receptor domain-containing protein</fullName>
    </recommendedName>
</protein>
<evidence type="ECO:0000256" key="6">
    <source>
        <dbReference type="ARBA" id="ARBA00023163"/>
    </source>
</evidence>
<keyword evidence="7" id="KW-0675">Receptor</keyword>
<keyword evidence="1" id="KW-0479">Metal-binding</keyword>
<feature type="non-terminal residue" evidence="10">
    <location>
        <position position="1"/>
    </location>
</feature>
<accession>A0AAV5SQ95</accession>
<evidence type="ECO:0000256" key="3">
    <source>
        <dbReference type="ARBA" id="ARBA00022833"/>
    </source>
</evidence>
<organism evidence="10 11">
    <name type="scientific">Pristionchus entomophagus</name>
    <dbReference type="NCBI Taxonomy" id="358040"/>
    <lineage>
        <taxon>Eukaryota</taxon>
        <taxon>Metazoa</taxon>
        <taxon>Ecdysozoa</taxon>
        <taxon>Nematoda</taxon>
        <taxon>Chromadorea</taxon>
        <taxon>Rhabditida</taxon>
        <taxon>Rhabditina</taxon>
        <taxon>Diplogasteromorpha</taxon>
        <taxon>Diplogasteroidea</taxon>
        <taxon>Neodiplogasteridae</taxon>
        <taxon>Pristionchus</taxon>
    </lineage>
</organism>
<dbReference type="InterPro" id="IPR013088">
    <property type="entry name" value="Znf_NHR/GATA"/>
</dbReference>
<dbReference type="PANTHER" id="PTHR46011:SF6">
    <property type="entry name" value="HIGH ZINC ACTIVATED NUCLEAR RECEPTOR PROTEIN"/>
    <property type="match status" value="1"/>
</dbReference>
<dbReference type="Proteomes" id="UP001432027">
    <property type="component" value="Unassembled WGS sequence"/>
</dbReference>
<evidence type="ECO:0000256" key="4">
    <source>
        <dbReference type="ARBA" id="ARBA00023015"/>
    </source>
</evidence>